<evidence type="ECO:0000256" key="5">
    <source>
        <dbReference type="ARBA" id="ARBA00022968"/>
    </source>
</evidence>
<comment type="subcellular location">
    <subcellularLocation>
        <location evidence="1">Endoplasmic reticulum membrane</location>
        <topology evidence="1">Single-pass type II membrane protein</topology>
    </subcellularLocation>
</comment>
<keyword evidence="7" id="KW-0472">Membrane</keyword>
<name>A0A2R5GXK1_9STRA</name>
<proteinExistence type="inferred from homology"/>
<dbReference type="InParanoid" id="A0A2R5GXK1"/>
<reference evidence="9 10" key="1">
    <citation type="submission" date="2017-12" db="EMBL/GenBank/DDBJ databases">
        <title>Sequencing, de novo assembly and annotation of complete genome of a new Thraustochytrid species, strain FCC1311.</title>
        <authorList>
            <person name="Sedici K."/>
            <person name="Godart F."/>
            <person name="Aiese Cigliano R."/>
            <person name="Sanseverino W."/>
            <person name="Barakat M."/>
            <person name="Ortet P."/>
            <person name="Marechal E."/>
            <person name="Cagnac O."/>
            <person name="Amato A."/>
        </authorList>
    </citation>
    <scope>NUCLEOTIDE SEQUENCE [LARGE SCALE GENOMIC DNA]</scope>
</reference>
<evidence type="ECO:0000256" key="6">
    <source>
        <dbReference type="ARBA" id="ARBA00022989"/>
    </source>
</evidence>
<dbReference type="EMBL" id="BEYU01000144">
    <property type="protein sequence ID" value="GBG33141.1"/>
    <property type="molecule type" value="Genomic_DNA"/>
</dbReference>
<evidence type="ECO:0000313" key="10">
    <source>
        <dbReference type="Proteomes" id="UP000241890"/>
    </source>
</evidence>
<dbReference type="Proteomes" id="UP000241890">
    <property type="component" value="Unassembled WGS sequence"/>
</dbReference>
<sequence length="137" mass="15656">MHSFWIRANAVLFFGAWISRAEVVEESWKGRVDDDDGPNGETMRRSKAGRRIRNGVVLFDAIITEKDMGRISGQDFIKYPLEDSVDDLRDVSITLRLGYDVHPLFGPLSLHGTGRKLIPELPKHKITYNYSFPTVYT</sequence>
<evidence type="ECO:0000256" key="2">
    <source>
        <dbReference type="ARBA" id="ARBA00009289"/>
    </source>
</evidence>
<evidence type="ECO:0000256" key="8">
    <source>
        <dbReference type="SAM" id="SignalP"/>
    </source>
</evidence>
<gene>
    <name evidence="9" type="ORF">FCC1311_093652</name>
</gene>
<dbReference type="AlphaFoldDB" id="A0A2R5GXK1"/>
<keyword evidence="5" id="KW-0735">Signal-anchor</keyword>
<keyword evidence="6" id="KW-1133">Transmembrane helix</keyword>
<accession>A0A2R5GXK1</accession>
<keyword evidence="4" id="KW-0256">Endoplasmic reticulum</keyword>
<dbReference type="GO" id="GO:0006465">
    <property type="term" value="P:signal peptide processing"/>
    <property type="evidence" value="ECO:0007669"/>
    <property type="project" value="InterPro"/>
</dbReference>
<keyword evidence="8" id="KW-0732">Signal</keyword>
<comment type="caution">
    <text evidence="9">The sequence shown here is derived from an EMBL/GenBank/DDBJ whole genome shotgun (WGS) entry which is preliminary data.</text>
</comment>
<evidence type="ECO:0000256" key="1">
    <source>
        <dbReference type="ARBA" id="ARBA00004648"/>
    </source>
</evidence>
<dbReference type="GO" id="GO:0005787">
    <property type="term" value="C:signal peptidase complex"/>
    <property type="evidence" value="ECO:0007669"/>
    <property type="project" value="InterPro"/>
</dbReference>
<evidence type="ECO:0000256" key="3">
    <source>
        <dbReference type="ARBA" id="ARBA00022692"/>
    </source>
</evidence>
<protein>
    <submittedName>
        <fullName evidence="9">Signal peptidase complex subunit 3</fullName>
    </submittedName>
</protein>
<dbReference type="Pfam" id="PF04573">
    <property type="entry name" value="SPC22"/>
    <property type="match status" value="1"/>
</dbReference>
<evidence type="ECO:0000256" key="7">
    <source>
        <dbReference type="ARBA" id="ARBA00023136"/>
    </source>
</evidence>
<keyword evidence="3" id="KW-0812">Transmembrane</keyword>
<evidence type="ECO:0000256" key="4">
    <source>
        <dbReference type="ARBA" id="ARBA00022824"/>
    </source>
</evidence>
<dbReference type="InterPro" id="IPR007653">
    <property type="entry name" value="SPC3"/>
</dbReference>
<evidence type="ECO:0000313" key="9">
    <source>
        <dbReference type="EMBL" id="GBG33141.1"/>
    </source>
</evidence>
<feature type="chain" id="PRO_5015317682" evidence="8">
    <location>
        <begin position="22"/>
        <end position="137"/>
    </location>
</feature>
<feature type="signal peptide" evidence="8">
    <location>
        <begin position="1"/>
        <end position="21"/>
    </location>
</feature>
<comment type="similarity">
    <text evidence="2">Belongs to the SPCS3 family.</text>
</comment>
<organism evidence="9 10">
    <name type="scientific">Hondaea fermentalgiana</name>
    <dbReference type="NCBI Taxonomy" id="2315210"/>
    <lineage>
        <taxon>Eukaryota</taxon>
        <taxon>Sar</taxon>
        <taxon>Stramenopiles</taxon>
        <taxon>Bigyra</taxon>
        <taxon>Labyrinthulomycetes</taxon>
        <taxon>Thraustochytrida</taxon>
        <taxon>Thraustochytriidae</taxon>
        <taxon>Hondaea</taxon>
    </lineage>
</organism>
<keyword evidence="10" id="KW-1185">Reference proteome</keyword>